<dbReference type="Proteomes" id="UP001501563">
    <property type="component" value="Unassembled WGS sequence"/>
</dbReference>
<proteinExistence type="inferred from homology"/>
<organism evidence="4 5">
    <name type="scientific">Streptomyces lannensis</name>
    <dbReference type="NCBI Taxonomy" id="766498"/>
    <lineage>
        <taxon>Bacteria</taxon>
        <taxon>Bacillati</taxon>
        <taxon>Actinomycetota</taxon>
        <taxon>Actinomycetes</taxon>
        <taxon>Kitasatosporales</taxon>
        <taxon>Streptomycetaceae</taxon>
        <taxon>Streptomyces</taxon>
    </lineage>
</organism>
<dbReference type="RefSeq" id="WP_345554373.1">
    <property type="nucleotide sequence ID" value="NZ_BAAAZA010000059.1"/>
</dbReference>
<dbReference type="Pfam" id="PF02342">
    <property type="entry name" value="TerD"/>
    <property type="match status" value="1"/>
</dbReference>
<evidence type="ECO:0000313" key="4">
    <source>
        <dbReference type="EMBL" id="GAA3905248.1"/>
    </source>
</evidence>
<comment type="caution">
    <text evidence="4">The sequence shown here is derived from an EMBL/GenBank/DDBJ whole genome shotgun (WGS) entry which is preliminary data.</text>
</comment>
<gene>
    <name evidence="4" type="ORF">GCM10022207_88270</name>
</gene>
<dbReference type="PANTHER" id="PTHR32097">
    <property type="entry name" value="CAMP-BINDING PROTEIN 1-RELATED"/>
    <property type="match status" value="1"/>
</dbReference>
<evidence type="ECO:0000313" key="5">
    <source>
        <dbReference type="Proteomes" id="UP001501563"/>
    </source>
</evidence>
<feature type="domain" description="TerD" evidence="3">
    <location>
        <begin position="472"/>
        <end position="617"/>
    </location>
</feature>
<dbReference type="InterPro" id="IPR003325">
    <property type="entry name" value="TerD"/>
</dbReference>
<evidence type="ECO:0000256" key="1">
    <source>
        <dbReference type="ARBA" id="ARBA00008775"/>
    </source>
</evidence>
<feature type="compositionally biased region" description="Low complexity" evidence="2">
    <location>
        <begin position="63"/>
        <end position="79"/>
    </location>
</feature>
<feature type="region of interest" description="Disordered" evidence="2">
    <location>
        <begin position="31"/>
        <end position="95"/>
    </location>
</feature>
<feature type="compositionally biased region" description="Pro residues" evidence="2">
    <location>
        <begin position="424"/>
        <end position="439"/>
    </location>
</feature>
<comment type="similarity">
    <text evidence="1">Belongs to the CAPAB/TerDEXZ family.</text>
</comment>
<dbReference type="InterPro" id="IPR051324">
    <property type="entry name" value="Stress/Tellurium_Resist"/>
</dbReference>
<protein>
    <recommendedName>
        <fullName evidence="3">TerD domain-containing protein</fullName>
    </recommendedName>
</protein>
<dbReference type="EMBL" id="BAAAZA010000059">
    <property type="protein sequence ID" value="GAA3905248.1"/>
    <property type="molecule type" value="Genomic_DNA"/>
</dbReference>
<feature type="region of interest" description="Disordered" evidence="2">
    <location>
        <begin position="419"/>
        <end position="439"/>
    </location>
</feature>
<reference evidence="5" key="1">
    <citation type="journal article" date="2019" name="Int. J. Syst. Evol. Microbiol.">
        <title>The Global Catalogue of Microorganisms (GCM) 10K type strain sequencing project: providing services to taxonomists for standard genome sequencing and annotation.</title>
        <authorList>
            <consortium name="The Broad Institute Genomics Platform"/>
            <consortium name="The Broad Institute Genome Sequencing Center for Infectious Disease"/>
            <person name="Wu L."/>
            <person name="Ma J."/>
        </authorList>
    </citation>
    <scope>NUCLEOTIDE SEQUENCE [LARGE SCALE GENOMIC DNA]</scope>
    <source>
        <strain evidence="5">JCM 16578</strain>
    </source>
</reference>
<sequence length="623" mass="66431">MAFGFRVGVPGMSVRVSTRGVRASMGPRAARISMGSGGTRLSSGVGPFYASSSLGQGRRRTSTSRTTRSRSVAPSAAQLERARRQAQRAQQEAERDAAIAQLQELRRQTTSVHLQSFTPSRPPVVPGPPQLGLAWALAEGQAHHLAGLGVFARTERAAAKRRAEEDAPAYLAAEQARLHAVHSRLATEADQWWQALLTNDEDTVCEAVNYAFSDNPAAGCAVGVDGTVLSVVMRQQDIDTLPDQTPAVTSSGRPTLKALSKRDRTLWWLTSMGSNIIATLKEAFAVAPGIMAIDLAVLTRLPDTQRLGFVAYGRWTRQAIEAGPWRETADALRFLDIGQDVACSVTTTTSGNLSSTIKPLDTSRLPGLQSLLDHAQDDTGSGDTTLADLDADLRANAPTAPSAPLPDHYRIRPFAEWKSQTTPRTPPSAPTAPIHAPAPPSRAAVTALAPGQNLVLPEEAWQGLLIAFSFAGADADLTLFLTDTHGQVTCDEDFVFYHQPSAAQGAARLLGKQTDGPHTVERAALHPAALPAHVQRVTIAINMDVDTGLTCGALTHAALYMDCATGAAWTFNPPADPDIRAMVIAELYRHTTNGLPVWKLRAIGQGWADGLDGLARAHGVNVE</sequence>
<keyword evidence="5" id="KW-1185">Reference proteome</keyword>
<dbReference type="CDD" id="cd06974">
    <property type="entry name" value="TerD_like"/>
    <property type="match status" value="1"/>
</dbReference>
<name>A0ABP7LS90_9ACTN</name>
<evidence type="ECO:0000256" key="2">
    <source>
        <dbReference type="SAM" id="MobiDB-lite"/>
    </source>
</evidence>
<accession>A0ABP7LS90</accession>
<evidence type="ECO:0000259" key="3">
    <source>
        <dbReference type="Pfam" id="PF02342"/>
    </source>
</evidence>
<dbReference type="Gene3D" id="2.60.60.30">
    <property type="entry name" value="sav2460 like domains"/>
    <property type="match status" value="1"/>
</dbReference>
<dbReference type="PANTHER" id="PTHR32097:SF4">
    <property type="entry name" value="GENERAL STRESS PROTEIN 16U"/>
    <property type="match status" value="1"/>
</dbReference>